<dbReference type="Proteomes" id="UP001156629">
    <property type="component" value="Unassembled WGS sequence"/>
</dbReference>
<organism evidence="1 2">
    <name type="scientific">Gluconobacter kondonii</name>
    <dbReference type="NCBI Taxonomy" id="941463"/>
    <lineage>
        <taxon>Bacteria</taxon>
        <taxon>Pseudomonadati</taxon>
        <taxon>Pseudomonadota</taxon>
        <taxon>Alphaproteobacteria</taxon>
        <taxon>Acetobacterales</taxon>
        <taxon>Acetobacteraceae</taxon>
        <taxon>Gluconobacter</taxon>
    </lineage>
</organism>
<reference evidence="2" key="1">
    <citation type="journal article" date="2019" name="Int. J. Syst. Evol. Microbiol.">
        <title>The Global Catalogue of Microorganisms (GCM) 10K type strain sequencing project: providing services to taxonomists for standard genome sequencing and annotation.</title>
        <authorList>
            <consortium name="The Broad Institute Genomics Platform"/>
            <consortium name="The Broad Institute Genome Sequencing Center for Infectious Disease"/>
            <person name="Wu L."/>
            <person name="Ma J."/>
        </authorList>
    </citation>
    <scope>NUCLEOTIDE SEQUENCE [LARGE SCALE GENOMIC DNA]</scope>
    <source>
        <strain evidence="2">NBRC 3266</strain>
    </source>
</reference>
<evidence type="ECO:0000313" key="2">
    <source>
        <dbReference type="Proteomes" id="UP001156629"/>
    </source>
</evidence>
<protein>
    <submittedName>
        <fullName evidence="1">Uncharacterized protein</fullName>
    </submittedName>
</protein>
<evidence type="ECO:0000313" key="1">
    <source>
        <dbReference type="EMBL" id="GLQ64851.1"/>
    </source>
</evidence>
<name>A0ABQ5WN81_9PROT</name>
<dbReference type="EMBL" id="BSNV01000002">
    <property type="protein sequence ID" value="GLQ64851.1"/>
    <property type="molecule type" value="Genomic_DNA"/>
</dbReference>
<proteinExistence type="predicted"/>
<dbReference type="GeneID" id="76193553"/>
<comment type="caution">
    <text evidence="1">The sequence shown here is derived from an EMBL/GenBank/DDBJ whole genome shotgun (WGS) entry which is preliminary data.</text>
</comment>
<gene>
    <name evidence="1" type="ORF">GCM10007870_04350</name>
</gene>
<keyword evidence="2" id="KW-1185">Reference proteome</keyword>
<dbReference type="RefSeq" id="WP_099285581.1">
    <property type="nucleotide sequence ID" value="NZ_BEWP01000001.1"/>
</dbReference>
<accession>A0ABQ5WN81</accession>
<sequence>MPIKLDPALLPALNILGMAQSGALLRAERETPSDGIPAFVTLAGWDELAATHAANHDAPHNVLLPALEKAVARILTHAAQNASQTGEMTPVITIQSDLFPSDPDLVLAFVRDSTHPVACALIGTATQIEAALRGRDAAQD</sequence>